<feature type="transmembrane region" description="Helical" evidence="1">
    <location>
        <begin position="42"/>
        <end position="63"/>
    </location>
</feature>
<dbReference type="Proteomes" id="UP000240493">
    <property type="component" value="Unassembled WGS sequence"/>
</dbReference>
<keyword evidence="3" id="KW-1185">Reference proteome</keyword>
<feature type="transmembrane region" description="Helical" evidence="1">
    <location>
        <begin position="84"/>
        <end position="113"/>
    </location>
</feature>
<protein>
    <recommendedName>
        <fullName evidence="4">Transmembrane protein</fullName>
    </recommendedName>
</protein>
<keyword evidence="1" id="KW-0472">Membrane</keyword>
<name>A0A2T3ZCK7_TRIA4</name>
<keyword evidence="1" id="KW-1133">Transmembrane helix</keyword>
<gene>
    <name evidence="2" type="ORF">M441DRAFT_391482</name>
</gene>
<proteinExistence type="predicted"/>
<reference evidence="2 3" key="1">
    <citation type="submission" date="2016-07" db="EMBL/GenBank/DDBJ databases">
        <title>Multiple horizontal gene transfer events from other fungi enriched the ability of initially mycotrophic Trichoderma (Ascomycota) to feed on dead plant biomass.</title>
        <authorList>
            <consortium name="DOE Joint Genome Institute"/>
            <person name="Aerts A."/>
            <person name="Atanasova L."/>
            <person name="Chenthamara K."/>
            <person name="Zhang J."/>
            <person name="Grujic M."/>
            <person name="Henrissat B."/>
            <person name="Kuo A."/>
            <person name="Salamov A."/>
            <person name="Lipzen A."/>
            <person name="Labutti K."/>
            <person name="Barry K."/>
            <person name="Miao Y."/>
            <person name="Rahimi M.J."/>
            <person name="Shen Q."/>
            <person name="Grigoriev I.V."/>
            <person name="Kubicek C.P."/>
            <person name="Druzhinina I.S."/>
        </authorList>
    </citation>
    <scope>NUCLEOTIDE SEQUENCE [LARGE SCALE GENOMIC DNA]</scope>
    <source>
        <strain evidence="2 3">CBS 433.97</strain>
    </source>
</reference>
<accession>A0A2T3ZCK7</accession>
<evidence type="ECO:0008006" key="4">
    <source>
        <dbReference type="Google" id="ProtNLM"/>
    </source>
</evidence>
<sequence>MGDVDALCHGQVAKVIWNRRLHFLGRCWHWCSRSRRGNLSMLGSGLCSILFWLRFAAALCVALGWRSRRWLGLCGFGGRSSRSLFLLCLLLQLGAGELLLTGRFSCCAGLGLVF</sequence>
<evidence type="ECO:0000313" key="3">
    <source>
        <dbReference type="Proteomes" id="UP000240493"/>
    </source>
</evidence>
<evidence type="ECO:0000256" key="1">
    <source>
        <dbReference type="SAM" id="Phobius"/>
    </source>
</evidence>
<dbReference type="EMBL" id="KZ679260">
    <property type="protein sequence ID" value="PTB42536.1"/>
    <property type="molecule type" value="Genomic_DNA"/>
</dbReference>
<dbReference type="AlphaFoldDB" id="A0A2T3ZCK7"/>
<organism evidence="2 3">
    <name type="scientific">Trichoderma asperellum (strain ATCC 204424 / CBS 433.97 / NBRC 101777)</name>
    <dbReference type="NCBI Taxonomy" id="1042311"/>
    <lineage>
        <taxon>Eukaryota</taxon>
        <taxon>Fungi</taxon>
        <taxon>Dikarya</taxon>
        <taxon>Ascomycota</taxon>
        <taxon>Pezizomycotina</taxon>
        <taxon>Sordariomycetes</taxon>
        <taxon>Hypocreomycetidae</taxon>
        <taxon>Hypocreales</taxon>
        <taxon>Hypocreaceae</taxon>
        <taxon>Trichoderma</taxon>
    </lineage>
</organism>
<evidence type="ECO:0000313" key="2">
    <source>
        <dbReference type="EMBL" id="PTB42536.1"/>
    </source>
</evidence>
<keyword evidence="1" id="KW-0812">Transmembrane</keyword>